<evidence type="ECO:0000256" key="1">
    <source>
        <dbReference type="ARBA" id="ARBA00022574"/>
    </source>
</evidence>
<keyword evidence="2" id="KW-0677">Repeat</keyword>
<dbReference type="InterPro" id="IPR019775">
    <property type="entry name" value="WD40_repeat_CS"/>
</dbReference>
<evidence type="ECO:0000256" key="2">
    <source>
        <dbReference type="ARBA" id="ARBA00022737"/>
    </source>
</evidence>
<organism evidence="4 5">
    <name type="scientific">Amycolatopsis taiwanensis</name>
    <dbReference type="NCBI Taxonomy" id="342230"/>
    <lineage>
        <taxon>Bacteria</taxon>
        <taxon>Bacillati</taxon>
        <taxon>Actinomycetota</taxon>
        <taxon>Actinomycetes</taxon>
        <taxon>Pseudonocardiales</taxon>
        <taxon>Pseudonocardiaceae</taxon>
        <taxon>Amycolatopsis</taxon>
    </lineage>
</organism>
<dbReference type="Proteomes" id="UP001165136">
    <property type="component" value="Unassembled WGS sequence"/>
</dbReference>
<dbReference type="AlphaFoldDB" id="A0A9W6RC61"/>
<feature type="repeat" description="WD" evidence="3">
    <location>
        <begin position="69"/>
        <end position="110"/>
    </location>
</feature>
<gene>
    <name evidence="4" type="ORF">Atai01_79710</name>
</gene>
<dbReference type="PRINTS" id="PR00320">
    <property type="entry name" value="GPROTEINBRPT"/>
</dbReference>
<feature type="repeat" description="WD" evidence="3">
    <location>
        <begin position="27"/>
        <end position="68"/>
    </location>
</feature>
<dbReference type="InterPro" id="IPR015943">
    <property type="entry name" value="WD40/YVTN_repeat-like_dom_sf"/>
</dbReference>
<dbReference type="PROSITE" id="PS00678">
    <property type="entry name" value="WD_REPEATS_1"/>
    <property type="match status" value="1"/>
</dbReference>
<dbReference type="RefSeq" id="WP_285491105.1">
    <property type="nucleotide sequence ID" value="NZ_BSTI01000035.1"/>
</dbReference>
<dbReference type="InterPro" id="IPR020472">
    <property type="entry name" value="WD40_PAC1"/>
</dbReference>
<proteinExistence type="predicted"/>
<keyword evidence="5" id="KW-1185">Reference proteome</keyword>
<dbReference type="PROSITE" id="PS50082">
    <property type="entry name" value="WD_REPEATS_2"/>
    <property type="match status" value="2"/>
</dbReference>
<dbReference type="SUPFAM" id="SSF50978">
    <property type="entry name" value="WD40 repeat-like"/>
    <property type="match status" value="1"/>
</dbReference>
<reference evidence="4" key="1">
    <citation type="submission" date="2023-03" db="EMBL/GenBank/DDBJ databases">
        <title>Amycolatopsis taiwanensis NBRC 103393.</title>
        <authorList>
            <person name="Ichikawa N."/>
            <person name="Sato H."/>
            <person name="Tonouchi N."/>
        </authorList>
    </citation>
    <scope>NUCLEOTIDE SEQUENCE</scope>
    <source>
        <strain evidence="4">NBRC 103393</strain>
    </source>
</reference>
<dbReference type="EMBL" id="BSTI01000035">
    <property type="protein sequence ID" value="GLY71352.1"/>
    <property type="molecule type" value="Genomic_DNA"/>
</dbReference>
<evidence type="ECO:0000313" key="4">
    <source>
        <dbReference type="EMBL" id="GLY71352.1"/>
    </source>
</evidence>
<dbReference type="InterPro" id="IPR001680">
    <property type="entry name" value="WD40_rpt"/>
</dbReference>
<sequence>MAAHPSGSADWTVRIWEIATGWQLGVLRGHEYRIWAVAWWPDGERIATGCDDRTVRVWNADTREEMAIVGAHQGKVTSAAWSGDGRHLLTASVDGTARIWSADRTSIVYKLLRGTECSGRSPSKNGALTCY</sequence>
<dbReference type="Pfam" id="PF00400">
    <property type="entry name" value="WD40"/>
    <property type="match status" value="2"/>
</dbReference>
<evidence type="ECO:0000313" key="5">
    <source>
        <dbReference type="Proteomes" id="UP001165136"/>
    </source>
</evidence>
<evidence type="ECO:0008006" key="6">
    <source>
        <dbReference type="Google" id="ProtNLM"/>
    </source>
</evidence>
<dbReference type="PANTHER" id="PTHR19879:SF9">
    <property type="entry name" value="TRANSCRIPTION INITIATION FACTOR TFIID SUBUNIT 5"/>
    <property type="match status" value="1"/>
</dbReference>
<dbReference type="SMART" id="SM00320">
    <property type="entry name" value="WD40"/>
    <property type="match status" value="2"/>
</dbReference>
<evidence type="ECO:0000256" key="3">
    <source>
        <dbReference type="PROSITE-ProRule" id="PRU00221"/>
    </source>
</evidence>
<name>A0A9W6RC61_9PSEU</name>
<keyword evidence="1 3" id="KW-0853">WD repeat</keyword>
<dbReference type="InterPro" id="IPR036322">
    <property type="entry name" value="WD40_repeat_dom_sf"/>
</dbReference>
<dbReference type="Gene3D" id="2.130.10.10">
    <property type="entry name" value="YVTN repeat-like/Quinoprotein amine dehydrogenase"/>
    <property type="match status" value="1"/>
</dbReference>
<comment type="caution">
    <text evidence="4">The sequence shown here is derived from an EMBL/GenBank/DDBJ whole genome shotgun (WGS) entry which is preliminary data.</text>
</comment>
<dbReference type="PANTHER" id="PTHR19879">
    <property type="entry name" value="TRANSCRIPTION INITIATION FACTOR TFIID"/>
    <property type="match status" value="1"/>
</dbReference>
<accession>A0A9W6RC61</accession>
<dbReference type="PROSITE" id="PS50294">
    <property type="entry name" value="WD_REPEATS_REGION"/>
    <property type="match status" value="2"/>
</dbReference>
<protein>
    <recommendedName>
        <fullName evidence="6">Anaphase-promoting complex subunit 4 WD40 domain-containing protein</fullName>
    </recommendedName>
</protein>